<dbReference type="PROSITE" id="PS00101">
    <property type="entry name" value="HEXAPEP_TRANSFERASES"/>
    <property type="match status" value="1"/>
</dbReference>
<name>A0ABS0LQ88_9LACT</name>
<evidence type="ECO:0000256" key="3">
    <source>
        <dbReference type="ARBA" id="ARBA00013266"/>
    </source>
</evidence>
<dbReference type="InterPro" id="IPR045304">
    <property type="entry name" value="LbH_SAT"/>
</dbReference>
<protein>
    <recommendedName>
        <fullName evidence="4 11">Serine acetyltransferase</fullName>
        <ecNumber evidence="3 11">2.3.1.30</ecNumber>
    </recommendedName>
</protein>
<dbReference type="EMBL" id="JACBXQ010000002">
    <property type="protein sequence ID" value="MBG9986117.1"/>
    <property type="molecule type" value="Genomic_DNA"/>
</dbReference>
<sequence length="184" mass="20017">MKTNKDLSYWIKEAEYIFQEDPACHSVEEAMIYPGLKVRQYHVKAQAAYLEENYYQARLISEEARRETGIEIHPGAQIGDLVFIDHGMGIVIGETAIVGNRVKIYHGVTLGGLSADKGAKRHPTVEDDVVIGVGATILGDITIGHHAHIGAGAVVLKDVPPYATAVGVPARNILYDAEGNRISE</sequence>
<evidence type="ECO:0000256" key="10">
    <source>
        <dbReference type="ARBA" id="ARBA00049486"/>
    </source>
</evidence>
<keyword evidence="8" id="KW-0198">Cysteine biosynthesis</keyword>
<evidence type="ECO:0000256" key="7">
    <source>
        <dbReference type="ARBA" id="ARBA00022737"/>
    </source>
</evidence>
<dbReference type="InterPro" id="IPR053376">
    <property type="entry name" value="Serine_acetyltransferase"/>
</dbReference>
<keyword evidence="6 11" id="KW-0808">Transferase</keyword>
<dbReference type="NCBIfam" id="NF041874">
    <property type="entry name" value="EPS_EpsC"/>
    <property type="match status" value="1"/>
</dbReference>
<dbReference type="InterPro" id="IPR001451">
    <property type="entry name" value="Hexapep"/>
</dbReference>
<dbReference type="InterPro" id="IPR042122">
    <property type="entry name" value="Ser_AcTrfase_N_sf"/>
</dbReference>
<dbReference type="Pfam" id="PF00132">
    <property type="entry name" value="Hexapep"/>
    <property type="match status" value="1"/>
</dbReference>
<dbReference type="SUPFAM" id="SSF51161">
    <property type="entry name" value="Trimeric LpxA-like enzymes"/>
    <property type="match status" value="1"/>
</dbReference>
<dbReference type="InterPro" id="IPR018357">
    <property type="entry name" value="Hexapep_transf_CS"/>
</dbReference>
<dbReference type="RefSeq" id="WP_197115033.1">
    <property type="nucleotide sequence ID" value="NZ_JACBXQ010000002.1"/>
</dbReference>
<accession>A0ABS0LQ88</accession>
<comment type="caution">
    <text evidence="12">The sequence shown here is derived from an EMBL/GenBank/DDBJ whole genome shotgun (WGS) entry which is preliminary data.</text>
</comment>
<organism evidence="12 13">
    <name type="scientific">Facklamia lactis</name>
    <dbReference type="NCBI Taxonomy" id="2749967"/>
    <lineage>
        <taxon>Bacteria</taxon>
        <taxon>Bacillati</taxon>
        <taxon>Bacillota</taxon>
        <taxon>Bacilli</taxon>
        <taxon>Lactobacillales</taxon>
        <taxon>Aerococcaceae</taxon>
        <taxon>Facklamia</taxon>
    </lineage>
</organism>
<dbReference type="PIRSF" id="PIRSF000441">
    <property type="entry name" value="CysE"/>
    <property type="match status" value="1"/>
</dbReference>
<comment type="similarity">
    <text evidence="2 11">Belongs to the transferase hexapeptide repeat family.</text>
</comment>
<dbReference type="Gene3D" id="2.160.10.10">
    <property type="entry name" value="Hexapeptide repeat proteins"/>
    <property type="match status" value="1"/>
</dbReference>
<evidence type="ECO:0000256" key="1">
    <source>
        <dbReference type="ARBA" id="ARBA00004876"/>
    </source>
</evidence>
<dbReference type="CDD" id="cd03354">
    <property type="entry name" value="LbH_SAT"/>
    <property type="match status" value="1"/>
</dbReference>
<evidence type="ECO:0000256" key="4">
    <source>
        <dbReference type="ARBA" id="ARBA00018522"/>
    </source>
</evidence>
<evidence type="ECO:0000256" key="2">
    <source>
        <dbReference type="ARBA" id="ARBA00007274"/>
    </source>
</evidence>
<keyword evidence="9 11" id="KW-0012">Acyltransferase</keyword>
<keyword evidence="5" id="KW-0028">Amino-acid biosynthesis</keyword>
<proteinExistence type="inferred from homology"/>
<dbReference type="PANTHER" id="PTHR42811">
    <property type="entry name" value="SERINE ACETYLTRANSFERASE"/>
    <property type="match status" value="1"/>
</dbReference>
<keyword evidence="13" id="KW-1185">Reference proteome</keyword>
<evidence type="ECO:0000256" key="9">
    <source>
        <dbReference type="ARBA" id="ARBA00023315"/>
    </source>
</evidence>
<dbReference type="Proteomes" id="UP000721415">
    <property type="component" value="Unassembled WGS sequence"/>
</dbReference>
<dbReference type="EC" id="2.3.1.30" evidence="3 11"/>
<comment type="catalytic activity">
    <reaction evidence="10 11">
        <text>L-serine + acetyl-CoA = O-acetyl-L-serine + CoA</text>
        <dbReference type="Rhea" id="RHEA:24560"/>
        <dbReference type="ChEBI" id="CHEBI:33384"/>
        <dbReference type="ChEBI" id="CHEBI:57287"/>
        <dbReference type="ChEBI" id="CHEBI:57288"/>
        <dbReference type="ChEBI" id="CHEBI:58340"/>
        <dbReference type="EC" id="2.3.1.30"/>
    </reaction>
</comment>
<dbReference type="Gene3D" id="1.10.3130.10">
    <property type="entry name" value="serine acetyltransferase, domain 1"/>
    <property type="match status" value="1"/>
</dbReference>
<dbReference type="InterPro" id="IPR005881">
    <property type="entry name" value="Ser_O-AcTrfase"/>
</dbReference>
<evidence type="ECO:0000256" key="8">
    <source>
        <dbReference type="ARBA" id="ARBA00023192"/>
    </source>
</evidence>
<gene>
    <name evidence="12" type="ORF">HZY91_04320</name>
</gene>
<dbReference type="InterPro" id="IPR011004">
    <property type="entry name" value="Trimer_LpxA-like_sf"/>
</dbReference>
<evidence type="ECO:0000256" key="6">
    <source>
        <dbReference type="ARBA" id="ARBA00022679"/>
    </source>
</evidence>
<evidence type="ECO:0000313" key="13">
    <source>
        <dbReference type="Proteomes" id="UP000721415"/>
    </source>
</evidence>
<evidence type="ECO:0000313" key="12">
    <source>
        <dbReference type="EMBL" id="MBG9986117.1"/>
    </source>
</evidence>
<keyword evidence="7" id="KW-0677">Repeat</keyword>
<comment type="pathway">
    <text evidence="1">Amino-acid biosynthesis; L-cysteine biosynthesis; L-cysteine from L-serine: step 1/2.</text>
</comment>
<evidence type="ECO:0000256" key="5">
    <source>
        <dbReference type="ARBA" id="ARBA00022605"/>
    </source>
</evidence>
<reference evidence="12 13" key="1">
    <citation type="submission" date="2020-07" db="EMBL/GenBank/DDBJ databases">
        <title>Facklamia lactis sp. nov., isolated from raw milk.</title>
        <authorList>
            <person name="Doll E.V."/>
            <person name="Huptas C."/>
            <person name="Staib L."/>
            <person name="Wenning M."/>
            <person name="Scherer S."/>
        </authorList>
    </citation>
    <scope>NUCLEOTIDE SEQUENCE [LARGE SCALE GENOMIC DNA]</scope>
    <source>
        <strain evidence="12 13">DSM 111018</strain>
    </source>
</reference>
<evidence type="ECO:0000256" key="11">
    <source>
        <dbReference type="PIRNR" id="PIRNR000441"/>
    </source>
</evidence>